<accession>W0DRX5</accession>
<dbReference type="STRING" id="713585.THITH_16430"/>
<keyword evidence="1" id="KW-0472">Membrane</keyword>
<evidence type="ECO:0000313" key="2">
    <source>
        <dbReference type="EMBL" id="AHE99615.1"/>
    </source>
</evidence>
<evidence type="ECO:0000313" key="3">
    <source>
        <dbReference type="Proteomes" id="UP000005289"/>
    </source>
</evidence>
<keyword evidence="3" id="KW-1185">Reference proteome</keyword>
<dbReference type="Gene3D" id="2.60.40.10">
    <property type="entry name" value="Immunoglobulins"/>
    <property type="match status" value="1"/>
</dbReference>
<dbReference type="InterPro" id="IPR013783">
    <property type="entry name" value="Ig-like_fold"/>
</dbReference>
<reference evidence="2 3" key="1">
    <citation type="submission" date="2013-12" db="EMBL/GenBank/DDBJ databases">
        <authorList>
            <consortium name="DOE Joint Genome Institute"/>
            <person name="Muyzer G."/>
            <person name="Huntemann M."/>
            <person name="Han J."/>
            <person name="Chen A."/>
            <person name="Kyrpides N."/>
            <person name="Mavromatis K."/>
            <person name="Markowitz V."/>
            <person name="Palaniappan K."/>
            <person name="Ivanova N."/>
            <person name="Schaumberg A."/>
            <person name="Pati A."/>
            <person name="Liolios K."/>
            <person name="Nordberg H.P."/>
            <person name="Cantor M.N."/>
            <person name="Hua S.X."/>
            <person name="Woyke T."/>
        </authorList>
    </citation>
    <scope>NUCLEOTIDE SEQUENCE [LARGE SCALE GENOMIC DNA]</scope>
    <source>
        <strain evidence="2 3">ARh 1</strain>
    </source>
</reference>
<name>W0DRX5_9GAMM</name>
<sequence>MLLALVAGSPAAGAGAAAPEISSSAELARAGYYQLRWVLDEADVARYRVEEDSDPGFPDPVALYEGADRATVVSGRSDGIFHYRARATLADGSESAWSETLTVEVAHHPRAQAFGIFTVGGLVFLATAGLIVAGTRAERRRERQR</sequence>
<organism evidence="2 3">
    <name type="scientific">Thioalkalivibrio paradoxus ARh 1</name>
    <dbReference type="NCBI Taxonomy" id="713585"/>
    <lineage>
        <taxon>Bacteria</taxon>
        <taxon>Pseudomonadati</taxon>
        <taxon>Pseudomonadota</taxon>
        <taxon>Gammaproteobacteria</taxon>
        <taxon>Chromatiales</taxon>
        <taxon>Ectothiorhodospiraceae</taxon>
        <taxon>Thioalkalivibrio</taxon>
    </lineage>
</organism>
<dbReference type="EMBL" id="CP007029">
    <property type="protein sequence ID" value="AHE99615.1"/>
    <property type="molecule type" value="Genomic_DNA"/>
</dbReference>
<dbReference type="HOGENOM" id="CLU_116239_1_0_6"/>
<keyword evidence="1" id="KW-1133">Transmembrane helix</keyword>
<dbReference type="Proteomes" id="UP000005289">
    <property type="component" value="Chromosome"/>
</dbReference>
<dbReference type="KEGG" id="tti:THITH_16430"/>
<proteinExistence type="predicted"/>
<protein>
    <submittedName>
        <fullName evidence="2">Signal peptide protein</fullName>
    </submittedName>
</protein>
<feature type="transmembrane region" description="Helical" evidence="1">
    <location>
        <begin position="113"/>
        <end position="135"/>
    </location>
</feature>
<evidence type="ECO:0000256" key="1">
    <source>
        <dbReference type="SAM" id="Phobius"/>
    </source>
</evidence>
<gene>
    <name evidence="2" type="ORF">THITH_16430</name>
</gene>
<keyword evidence="1" id="KW-0812">Transmembrane</keyword>
<dbReference type="AlphaFoldDB" id="W0DRX5"/>